<proteinExistence type="predicted"/>
<dbReference type="InterPro" id="IPR004843">
    <property type="entry name" value="Calcineurin-like_PHP"/>
</dbReference>
<accession>A0A370L6S7</accession>
<evidence type="ECO:0000313" key="2">
    <source>
        <dbReference type="EMBL" id="RDJ24513.1"/>
    </source>
</evidence>
<evidence type="ECO:0000313" key="3">
    <source>
        <dbReference type="Proteomes" id="UP000255207"/>
    </source>
</evidence>
<dbReference type="GO" id="GO:0016787">
    <property type="term" value="F:hydrolase activity"/>
    <property type="evidence" value="ECO:0007669"/>
    <property type="project" value="InterPro"/>
</dbReference>
<dbReference type="EMBL" id="QQTP01000006">
    <property type="protein sequence ID" value="RDJ24513.1"/>
    <property type="molecule type" value="Genomic_DNA"/>
</dbReference>
<dbReference type="PANTHER" id="PTHR43143:SF1">
    <property type="entry name" value="SERINE_THREONINE-PROTEIN PHOSPHATASE CPPED1"/>
    <property type="match status" value="1"/>
</dbReference>
<dbReference type="InterPro" id="IPR051918">
    <property type="entry name" value="STPP_CPPED1"/>
</dbReference>
<dbReference type="Gene3D" id="3.60.21.10">
    <property type="match status" value="1"/>
</dbReference>
<comment type="caution">
    <text evidence="2">The sequence shown here is derived from an EMBL/GenBank/DDBJ whole genome shotgun (WGS) entry which is preliminary data.</text>
</comment>
<sequence length="330" mass="35305">MGGSADGPALHAEHVLRPARGPRLAAIPRPSDGFRARQHEGGLMARAVVALLSDPHLSRRRAYTVPAWHHVRSEITALALAATIVAGDLVFDDCDDADDRAFAAAAVAGLPGDVRLIPGNHDVGDNVAEPWMGQSVTAGRVEAFLATHGTDRFAIDIADWRIVGLNAQLFGTGLAREDEQWSWLDDVMRDAGQRPVVLVLHKPLAVWTSSEAEVPNCVGRAAQARLTAATQRGRVRLVVSGHYHHHRSVVLGGTPQLWLPSTALVGRASHDLEPFAQRSPGFVALSLDGEDASFAHVATQPALAVDPVHLAALHGEAPRHWPELNEASQP</sequence>
<organism evidence="2 3">
    <name type="scientific">Bosea caraganae</name>
    <dbReference type="NCBI Taxonomy" id="2763117"/>
    <lineage>
        <taxon>Bacteria</taxon>
        <taxon>Pseudomonadati</taxon>
        <taxon>Pseudomonadota</taxon>
        <taxon>Alphaproteobacteria</taxon>
        <taxon>Hyphomicrobiales</taxon>
        <taxon>Boseaceae</taxon>
        <taxon>Bosea</taxon>
    </lineage>
</organism>
<keyword evidence="3" id="KW-1185">Reference proteome</keyword>
<evidence type="ECO:0000259" key="1">
    <source>
        <dbReference type="Pfam" id="PF00149"/>
    </source>
</evidence>
<reference evidence="3" key="1">
    <citation type="submission" date="2018-07" db="EMBL/GenBank/DDBJ databases">
        <authorList>
            <person name="Safronova V.I."/>
            <person name="Chirak E.R."/>
            <person name="Sazanova A.L."/>
        </authorList>
    </citation>
    <scope>NUCLEOTIDE SEQUENCE [LARGE SCALE GENOMIC DNA]</scope>
    <source>
        <strain evidence="3">RCAM04685</strain>
    </source>
</reference>
<feature type="domain" description="Calcineurin-like phosphoesterase" evidence="1">
    <location>
        <begin position="49"/>
        <end position="245"/>
    </location>
</feature>
<dbReference type="PANTHER" id="PTHR43143">
    <property type="entry name" value="METALLOPHOSPHOESTERASE, CALCINEURIN SUPERFAMILY"/>
    <property type="match status" value="1"/>
</dbReference>
<dbReference type="AlphaFoldDB" id="A0A370L6S7"/>
<dbReference type="InterPro" id="IPR029052">
    <property type="entry name" value="Metallo-depent_PP-like"/>
</dbReference>
<gene>
    <name evidence="2" type="ORF">DWE98_12525</name>
</gene>
<protein>
    <recommendedName>
        <fullName evidence="1">Calcineurin-like phosphoesterase domain-containing protein</fullName>
    </recommendedName>
</protein>
<dbReference type="OrthoDB" id="651281at2"/>
<dbReference type="Proteomes" id="UP000255207">
    <property type="component" value="Unassembled WGS sequence"/>
</dbReference>
<dbReference type="SUPFAM" id="SSF56300">
    <property type="entry name" value="Metallo-dependent phosphatases"/>
    <property type="match status" value="1"/>
</dbReference>
<dbReference type="Pfam" id="PF00149">
    <property type="entry name" value="Metallophos"/>
    <property type="match status" value="1"/>
</dbReference>
<name>A0A370L6S7_9HYPH</name>